<keyword evidence="3" id="KW-1185">Reference proteome</keyword>
<evidence type="ECO:0000313" key="3">
    <source>
        <dbReference type="Proteomes" id="UP000605986"/>
    </source>
</evidence>
<dbReference type="OrthoDB" id="5689at2759"/>
<dbReference type="EMBL" id="JAADJG010000743">
    <property type="protein sequence ID" value="KAF4437979.1"/>
    <property type="molecule type" value="Genomic_DNA"/>
</dbReference>
<dbReference type="InterPro" id="IPR000182">
    <property type="entry name" value="GNAT_dom"/>
</dbReference>
<evidence type="ECO:0000259" key="1">
    <source>
        <dbReference type="PROSITE" id="PS51186"/>
    </source>
</evidence>
<feature type="domain" description="N-acetyltransferase" evidence="1">
    <location>
        <begin position="3"/>
        <end position="189"/>
    </location>
</feature>
<protein>
    <submittedName>
        <fullName evidence="2">Murein transglycosylase</fullName>
    </submittedName>
</protein>
<dbReference type="Proteomes" id="UP000605986">
    <property type="component" value="Unassembled WGS sequence"/>
</dbReference>
<accession>A0A8H4JW03</accession>
<dbReference type="AlphaFoldDB" id="A0A8H4JW03"/>
<dbReference type="SUPFAM" id="SSF55729">
    <property type="entry name" value="Acyl-CoA N-acyltransferases (Nat)"/>
    <property type="match status" value="1"/>
</dbReference>
<dbReference type="GO" id="GO:0016747">
    <property type="term" value="F:acyltransferase activity, transferring groups other than amino-acyl groups"/>
    <property type="evidence" value="ECO:0007669"/>
    <property type="project" value="InterPro"/>
</dbReference>
<dbReference type="PROSITE" id="PS51186">
    <property type="entry name" value="GNAT"/>
    <property type="match status" value="1"/>
</dbReference>
<gene>
    <name evidence="2" type="ORF">F53441_12899</name>
</gene>
<dbReference type="Gene3D" id="3.40.630.30">
    <property type="match status" value="1"/>
</dbReference>
<dbReference type="CDD" id="cd04301">
    <property type="entry name" value="NAT_SF"/>
    <property type="match status" value="1"/>
</dbReference>
<dbReference type="Pfam" id="PF00583">
    <property type="entry name" value="Acetyltransf_1"/>
    <property type="match status" value="1"/>
</dbReference>
<dbReference type="InterPro" id="IPR016181">
    <property type="entry name" value="Acyl_CoA_acyltransferase"/>
</dbReference>
<reference evidence="2" key="1">
    <citation type="submission" date="2020-01" db="EMBL/GenBank/DDBJ databases">
        <title>Identification and distribution of gene clusters putatively required for synthesis of sphingolipid metabolism inhibitors in phylogenetically diverse species of the filamentous fungus Fusarium.</title>
        <authorList>
            <person name="Kim H.-S."/>
            <person name="Busman M."/>
            <person name="Brown D.W."/>
            <person name="Divon H."/>
            <person name="Uhlig S."/>
            <person name="Proctor R.H."/>
        </authorList>
    </citation>
    <scope>NUCLEOTIDE SEQUENCE</scope>
    <source>
        <strain evidence="2">NRRL 53441</strain>
    </source>
</reference>
<sequence length="196" mass="21689">MSLTFRPATPNDIPSLLSLIISAYRGPSSRAGWTTEADLLADERISPESLLAKITDPNGVVLMAFSSSPGTSSTGTSTPESELDCDSDPRLVACCEVLRKDTDRGYFGLFAVSPKLQAGGIGRQVLQYAENYAKRNWGTKVMTMHVIWTRAELIAWYMRRGYARTGEKSPFPYAELVNGKALRDDLYFDHLEKELA</sequence>
<comment type="caution">
    <text evidence="2">The sequence shown here is derived from an EMBL/GenBank/DDBJ whole genome shotgun (WGS) entry which is preliminary data.</text>
</comment>
<evidence type="ECO:0000313" key="2">
    <source>
        <dbReference type="EMBL" id="KAF4437979.1"/>
    </source>
</evidence>
<proteinExistence type="predicted"/>
<name>A0A8H4JW03_9HYPO</name>
<organism evidence="2 3">
    <name type="scientific">Fusarium austroafricanum</name>
    <dbReference type="NCBI Taxonomy" id="2364996"/>
    <lineage>
        <taxon>Eukaryota</taxon>
        <taxon>Fungi</taxon>
        <taxon>Dikarya</taxon>
        <taxon>Ascomycota</taxon>
        <taxon>Pezizomycotina</taxon>
        <taxon>Sordariomycetes</taxon>
        <taxon>Hypocreomycetidae</taxon>
        <taxon>Hypocreales</taxon>
        <taxon>Nectriaceae</taxon>
        <taxon>Fusarium</taxon>
        <taxon>Fusarium concolor species complex</taxon>
    </lineage>
</organism>